<proteinExistence type="predicted"/>
<gene>
    <name evidence="1" type="ORF">AZH43_16490</name>
</gene>
<reference evidence="1 2" key="1">
    <citation type="submission" date="2016-03" db="EMBL/GenBank/DDBJ databases">
        <title>Acinetobacter genomospecies 28 strain ANC 4149.</title>
        <authorList>
            <person name="Radolfova-Krizova L."/>
            <person name="Nemec A."/>
        </authorList>
    </citation>
    <scope>NUCLEOTIDE SEQUENCE [LARGE SCALE GENOMIC DNA]</scope>
    <source>
        <strain evidence="1 2">ANC 4149</strain>
    </source>
</reference>
<name>A0A151XYT7_9GAMM</name>
<dbReference type="STRING" id="1806892.AZH43_16490"/>
<dbReference type="OrthoDB" id="6711986at2"/>
<dbReference type="EMBL" id="LUAW01000036">
    <property type="protein sequence ID" value="KYQ70990.1"/>
    <property type="molecule type" value="Genomic_DNA"/>
</dbReference>
<dbReference type="AlphaFoldDB" id="A0A151XYT7"/>
<keyword evidence="2" id="KW-1185">Reference proteome</keyword>
<evidence type="ECO:0000313" key="2">
    <source>
        <dbReference type="Proteomes" id="UP000076276"/>
    </source>
</evidence>
<comment type="caution">
    <text evidence="1">The sequence shown here is derived from an EMBL/GenBank/DDBJ whole genome shotgun (WGS) entry which is preliminary data.</text>
</comment>
<dbReference type="RefSeq" id="WP_067670957.1">
    <property type="nucleotide sequence ID" value="NZ_CBCSIK010000001.1"/>
</dbReference>
<evidence type="ECO:0000313" key="1">
    <source>
        <dbReference type="EMBL" id="KYQ70990.1"/>
    </source>
</evidence>
<accession>A0A151XYT7</accession>
<organism evidence="1 2">
    <name type="scientific">Acinetobacter pragensis</name>
    <dbReference type="NCBI Taxonomy" id="1806892"/>
    <lineage>
        <taxon>Bacteria</taxon>
        <taxon>Pseudomonadati</taxon>
        <taxon>Pseudomonadota</taxon>
        <taxon>Gammaproteobacteria</taxon>
        <taxon>Moraxellales</taxon>
        <taxon>Moraxellaceae</taxon>
        <taxon>Acinetobacter</taxon>
    </lineage>
</organism>
<sequence>MHTFYKTELGFRTLKLRDLQLNARQRRLLVLIGTDDFHTLNAAMKQRIADPELLQQLMDLGLIVKEAPDAVALHQVKEEAEIQPQILTQHSEIHTALQHSSSAIAENIQFQQQNFQPEPVVINEQENNELTADFTPHFSPLAFDELKQFMMQHLQQYCGLMAKQLILKIQAAEQISQLKQCQMQWITLLQESRIVPQLLNNALHQVNLSMRKLQSA</sequence>
<dbReference type="Proteomes" id="UP000076276">
    <property type="component" value="Unassembled WGS sequence"/>
</dbReference>
<protein>
    <submittedName>
        <fullName evidence="1">Uncharacterized protein</fullName>
    </submittedName>
</protein>